<gene>
    <name evidence="1" type="ORF">HHL09_05405</name>
</gene>
<dbReference type="EMBL" id="CP051774">
    <property type="protein sequence ID" value="QJE95233.1"/>
    <property type="molecule type" value="Genomic_DNA"/>
</dbReference>
<protein>
    <submittedName>
        <fullName evidence="1">Uncharacterized protein</fullName>
    </submittedName>
</protein>
<organism evidence="1 2">
    <name type="scientific">Luteolibacter luteus</name>
    <dbReference type="NCBI Taxonomy" id="2728835"/>
    <lineage>
        <taxon>Bacteria</taxon>
        <taxon>Pseudomonadati</taxon>
        <taxon>Verrucomicrobiota</taxon>
        <taxon>Verrucomicrobiia</taxon>
        <taxon>Verrucomicrobiales</taxon>
        <taxon>Verrucomicrobiaceae</taxon>
        <taxon>Luteolibacter</taxon>
    </lineage>
</organism>
<dbReference type="AlphaFoldDB" id="A0A858RGH4"/>
<evidence type="ECO:0000313" key="1">
    <source>
        <dbReference type="EMBL" id="QJE95233.1"/>
    </source>
</evidence>
<sequence>MIQAPSIIKDRPEDCEIGEMVLPVSVPHWDARIRLCEFRPSGLKPGEKPWIFAASYKGLDATGWKRIE</sequence>
<proteinExistence type="predicted"/>
<dbReference type="Proteomes" id="UP000501812">
    <property type="component" value="Chromosome"/>
</dbReference>
<name>A0A858RGH4_9BACT</name>
<evidence type="ECO:0000313" key="2">
    <source>
        <dbReference type="Proteomes" id="UP000501812"/>
    </source>
</evidence>
<reference evidence="1 2" key="1">
    <citation type="submission" date="2020-04" db="EMBL/GenBank/DDBJ databases">
        <title>Luteolibacter sp. G-1-1-1 isolated from soil.</title>
        <authorList>
            <person name="Dahal R.H."/>
        </authorList>
    </citation>
    <scope>NUCLEOTIDE SEQUENCE [LARGE SCALE GENOMIC DNA]</scope>
    <source>
        <strain evidence="1 2">G-1-1-1</strain>
    </source>
</reference>
<accession>A0A858RGH4</accession>
<dbReference type="RefSeq" id="WP_169453465.1">
    <property type="nucleotide sequence ID" value="NZ_CP051774.1"/>
</dbReference>
<dbReference type="KEGG" id="luo:HHL09_05405"/>
<keyword evidence="2" id="KW-1185">Reference proteome</keyword>